<evidence type="ECO:0000313" key="2">
    <source>
        <dbReference type="EMBL" id="KIK76750.1"/>
    </source>
</evidence>
<feature type="region of interest" description="Disordered" evidence="1">
    <location>
        <begin position="70"/>
        <end position="93"/>
    </location>
</feature>
<proteinExistence type="predicted"/>
<evidence type="ECO:0000313" key="3">
    <source>
        <dbReference type="Proteomes" id="UP000054538"/>
    </source>
</evidence>
<dbReference type="Proteomes" id="UP000054538">
    <property type="component" value="Unassembled WGS sequence"/>
</dbReference>
<sequence length="111" mass="12786">MHLHQSPSAQINHQGSADFERCRSQLPSVALDGLNKPTMQRVLCSVQFYFANVREVMTETSRKYRFRVQPGSIDQRDHSPEIEKPHVHLQSGTRRQQCCMSGTTRYINDVV</sequence>
<gene>
    <name evidence="2" type="ORF">PAXRUDRAFT_780427</name>
</gene>
<feature type="compositionally biased region" description="Basic and acidic residues" evidence="1">
    <location>
        <begin position="74"/>
        <end position="86"/>
    </location>
</feature>
<dbReference type="EMBL" id="KN827311">
    <property type="protein sequence ID" value="KIK76750.1"/>
    <property type="molecule type" value="Genomic_DNA"/>
</dbReference>
<evidence type="ECO:0000256" key="1">
    <source>
        <dbReference type="SAM" id="MobiDB-lite"/>
    </source>
</evidence>
<accession>A0A0D0DFZ4</accession>
<reference evidence="2 3" key="1">
    <citation type="submission" date="2014-04" db="EMBL/GenBank/DDBJ databases">
        <authorList>
            <consortium name="DOE Joint Genome Institute"/>
            <person name="Kuo A."/>
            <person name="Kohler A."/>
            <person name="Jargeat P."/>
            <person name="Nagy L.G."/>
            <person name="Floudas D."/>
            <person name="Copeland A."/>
            <person name="Barry K.W."/>
            <person name="Cichocki N."/>
            <person name="Veneault-Fourrey C."/>
            <person name="LaButti K."/>
            <person name="Lindquist E.A."/>
            <person name="Lipzen A."/>
            <person name="Lundell T."/>
            <person name="Morin E."/>
            <person name="Murat C."/>
            <person name="Sun H."/>
            <person name="Tunlid A."/>
            <person name="Henrissat B."/>
            <person name="Grigoriev I.V."/>
            <person name="Hibbett D.S."/>
            <person name="Martin F."/>
            <person name="Nordberg H.P."/>
            <person name="Cantor M.N."/>
            <person name="Hua S.X."/>
        </authorList>
    </citation>
    <scope>NUCLEOTIDE SEQUENCE [LARGE SCALE GENOMIC DNA]</scope>
    <source>
        <strain evidence="2 3">Ve08.2h10</strain>
    </source>
</reference>
<dbReference type="HOGENOM" id="CLU_2159203_0_0_1"/>
<reference evidence="3" key="2">
    <citation type="submission" date="2015-01" db="EMBL/GenBank/DDBJ databases">
        <title>Evolutionary Origins and Diversification of the Mycorrhizal Mutualists.</title>
        <authorList>
            <consortium name="DOE Joint Genome Institute"/>
            <consortium name="Mycorrhizal Genomics Consortium"/>
            <person name="Kohler A."/>
            <person name="Kuo A."/>
            <person name="Nagy L.G."/>
            <person name="Floudas D."/>
            <person name="Copeland A."/>
            <person name="Barry K.W."/>
            <person name="Cichocki N."/>
            <person name="Veneault-Fourrey C."/>
            <person name="LaButti K."/>
            <person name="Lindquist E.A."/>
            <person name="Lipzen A."/>
            <person name="Lundell T."/>
            <person name="Morin E."/>
            <person name="Murat C."/>
            <person name="Riley R."/>
            <person name="Ohm R."/>
            <person name="Sun H."/>
            <person name="Tunlid A."/>
            <person name="Henrissat B."/>
            <person name="Grigoriev I.V."/>
            <person name="Hibbett D.S."/>
            <person name="Martin F."/>
        </authorList>
    </citation>
    <scope>NUCLEOTIDE SEQUENCE [LARGE SCALE GENOMIC DNA]</scope>
    <source>
        <strain evidence="3">Ve08.2h10</strain>
    </source>
</reference>
<name>A0A0D0DFZ4_9AGAM</name>
<protein>
    <submittedName>
        <fullName evidence="2">Unplaced genomic scaffold scaffold_2489, whole genome shotgun sequence</fullName>
    </submittedName>
</protein>
<dbReference type="InParanoid" id="A0A0D0DFZ4"/>
<dbReference type="AlphaFoldDB" id="A0A0D0DFZ4"/>
<organism evidence="2 3">
    <name type="scientific">Paxillus rubicundulus Ve08.2h10</name>
    <dbReference type="NCBI Taxonomy" id="930991"/>
    <lineage>
        <taxon>Eukaryota</taxon>
        <taxon>Fungi</taxon>
        <taxon>Dikarya</taxon>
        <taxon>Basidiomycota</taxon>
        <taxon>Agaricomycotina</taxon>
        <taxon>Agaricomycetes</taxon>
        <taxon>Agaricomycetidae</taxon>
        <taxon>Boletales</taxon>
        <taxon>Paxilineae</taxon>
        <taxon>Paxillaceae</taxon>
        <taxon>Paxillus</taxon>
    </lineage>
</organism>
<keyword evidence="3" id="KW-1185">Reference proteome</keyword>